<dbReference type="EMBL" id="FJ387020">
    <property type="protein sequence ID" value="ACJ06264.1"/>
    <property type="molecule type" value="Genomic_DNA"/>
</dbReference>
<geneLocation type="mitochondrion" evidence="2"/>
<dbReference type="GeneID" id="9385202"/>
<feature type="transmembrane region" description="Helical" evidence="1">
    <location>
        <begin position="122"/>
        <end position="141"/>
    </location>
</feature>
<dbReference type="RefSeq" id="YP_003734790.1">
    <property type="nucleotide sequence ID" value="NC_014278.1"/>
</dbReference>
<evidence type="ECO:0000256" key="1">
    <source>
        <dbReference type="SAM" id="Phobius"/>
    </source>
</evidence>
<feature type="transmembrane region" description="Helical" evidence="1">
    <location>
        <begin position="7"/>
        <end position="26"/>
    </location>
</feature>
<gene>
    <name evidence="2" type="primary">ND6</name>
</gene>
<feature type="transmembrane region" description="Helical" evidence="1">
    <location>
        <begin position="32"/>
        <end position="51"/>
    </location>
</feature>
<feature type="transmembrane region" description="Helical" evidence="1">
    <location>
        <begin position="161"/>
        <end position="181"/>
    </location>
</feature>
<feature type="transmembrane region" description="Helical" evidence="1">
    <location>
        <begin position="58"/>
        <end position="80"/>
    </location>
</feature>
<evidence type="ECO:0000313" key="2">
    <source>
        <dbReference type="EMBL" id="ACJ06264.1"/>
    </source>
</evidence>
<sequence>MMTYYSIYMIFLYLMDMMLMLVMLYPSNLFKFHPLVLSILLIFYVMILSFKMNFVAGYYWYSYILFLVMIGGLMILFMYFTSLSNNQLFYFDKNYYKYLYVKIFILMMLMLMFFKKFDYMELLYWFNYSEIFEFLNIFEFFKKDYYKNLMINYSMDLNMFMIMYLFFTMICCVLICLKFSIPLRQIVKSK</sequence>
<accession>D8KZU5</accession>
<keyword evidence="1" id="KW-0472">Membrane</keyword>
<name>D8KZU5_SPAAG</name>
<organism evidence="2">
    <name type="scientific">Spathius agrili</name>
    <name type="common">Emerald ash borer parasitoid</name>
    <dbReference type="NCBI Taxonomy" id="314331"/>
    <lineage>
        <taxon>Eukaryota</taxon>
        <taxon>Metazoa</taxon>
        <taxon>Ecdysozoa</taxon>
        <taxon>Arthropoda</taxon>
        <taxon>Hexapoda</taxon>
        <taxon>Insecta</taxon>
        <taxon>Pterygota</taxon>
        <taxon>Neoptera</taxon>
        <taxon>Endopterygota</taxon>
        <taxon>Hymenoptera</taxon>
        <taxon>Apocrita</taxon>
        <taxon>Ichneumonoidea</taxon>
        <taxon>Braconidae</taxon>
        <taxon>Doryctinae</taxon>
        <taxon>Spathius</taxon>
    </lineage>
</organism>
<keyword evidence="1" id="KW-0812">Transmembrane</keyword>
<keyword evidence="1" id="KW-1133">Transmembrane helix</keyword>
<proteinExistence type="predicted"/>
<dbReference type="AlphaFoldDB" id="D8KZU5"/>
<protein>
    <submittedName>
        <fullName evidence="2">NADH dehydrogenase subunit 6</fullName>
    </submittedName>
</protein>
<reference evidence="2" key="1">
    <citation type="journal article" date="2010" name="BMC Genomics">
        <title>Comparative mitogenomics of Braconidae (Insecta: Hymenoptera) and the phylogenetic utility of mitochondrial genomes with special reference to Holometabolous insects.</title>
        <authorList>
            <person name="Wei S.J."/>
            <person name="Shi M."/>
            <person name="Sharkey M.J."/>
            <person name="van Achterberg C."/>
            <person name="Chen X.X."/>
        </authorList>
    </citation>
    <scope>NUCLEOTIDE SEQUENCE</scope>
</reference>
<feature type="transmembrane region" description="Helical" evidence="1">
    <location>
        <begin position="95"/>
        <end position="115"/>
    </location>
</feature>
<keyword evidence="2" id="KW-0496">Mitochondrion</keyword>
<dbReference type="CTD" id="4541"/>